<name>A0AAV7QWQ6_PLEWA</name>
<comment type="caution">
    <text evidence="1">The sequence shown here is derived from an EMBL/GenBank/DDBJ whole genome shotgun (WGS) entry which is preliminary data.</text>
</comment>
<evidence type="ECO:0000313" key="2">
    <source>
        <dbReference type="Proteomes" id="UP001066276"/>
    </source>
</evidence>
<organism evidence="1 2">
    <name type="scientific">Pleurodeles waltl</name>
    <name type="common">Iberian ribbed newt</name>
    <dbReference type="NCBI Taxonomy" id="8319"/>
    <lineage>
        <taxon>Eukaryota</taxon>
        <taxon>Metazoa</taxon>
        <taxon>Chordata</taxon>
        <taxon>Craniata</taxon>
        <taxon>Vertebrata</taxon>
        <taxon>Euteleostomi</taxon>
        <taxon>Amphibia</taxon>
        <taxon>Batrachia</taxon>
        <taxon>Caudata</taxon>
        <taxon>Salamandroidea</taxon>
        <taxon>Salamandridae</taxon>
        <taxon>Pleurodelinae</taxon>
        <taxon>Pleurodeles</taxon>
    </lineage>
</organism>
<gene>
    <name evidence="1" type="ORF">NDU88_009911</name>
</gene>
<dbReference type="EMBL" id="JANPWB010000010">
    <property type="protein sequence ID" value="KAJ1143605.1"/>
    <property type="molecule type" value="Genomic_DNA"/>
</dbReference>
<accession>A0AAV7QWQ6</accession>
<sequence length="83" mass="9576">MREESSRYEEKVLCERKRSLNKYCKEAHLKKTRACGMRGMQPAVKRLHTSIPCSSPCYLRKCEYATAIVNGVRLRSPPSTRSL</sequence>
<dbReference type="AlphaFoldDB" id="A0AAV7QWQ6"/>
<keyword evidence="2" id="KW-1185">Reference proteome</keyword>
<evidence type="ECO:0000313" key="1">
    <source>
        <dbReference type="EMBL" id="KAJ1143605.1"/>
    </source>
</evidence>
<protein>
    <submittedName>
        <fullName evidence="1">Uncharacterized protein</fullName>
    </submittedName>
</protein>
<dbReference type="Proteomes" id="UP001066276">
    <property type="component" value="Chromosome 6"/>
</dbReference>
<reference evidence="1" key="1">
    <citation type="journal article" date="2022" name="bioRxiv">
        <title>Sequencing and chromosome-scale assembly of the giantPleurodeles waltlgenome.</title>
        <authorList>
            <person name="Brown T."/>
            <person name="Elewa A."/>
            <person name="Iarovenko S."/>
            <person name="Subramanian E."/>
            <person name="Araus A.J."/>
            <person name="Petzold A."/>
            <person name="Susuki M."/>
            <person name="Suzuki K.-i.T."/>
            <person name="Hayashi T."/>
            <person name="Toyoda A."/>
            <person name="Oliveira C."/>
            <person name="Osipova E."/>
            <person name="Leigh N.D."/>
            <person name="Simon A."/>
            <person name="Yun M.H."/>
        </authorList>
    </citation>
    <scope>NUCLEOTIDE SEQUENCE</scope>
    <source>
        <strain evidence="1">20211129_DDA</strain>
        <tissue evidence="1">Liver</tissue>
    </source>
</reference>
<proteinExistence type="predicted"/>